<dbReference type="Pfam" id="PF08387">
    <property type="entry name" value="FBD"/>
    <property type="match status" value="1"/>
</dbReference>
<gene>
    <name evidence="3" type="ORF">DARMORV10_A10P06740.1</name>
</gene>
<name>A0A817B2U4_BRANA</name>
<sequence length="197" mass="22476">MRELSICYDWFGCLPYVPLRSSLYTCNSLMTLELEGHTILVDVPQTVCLPYLMTLQLQCVNIFKLKTPFDCFCPHCPVLDDLFIKGHGDIDDNMRAIAVKIPTLKNLTLQICDPPSTKHVIVAPSIKYIKIKDEGDDPSVKHLSVRQLFKGVYMFPCTPFEFAYMGTEEEIDFLSFFFKNGFCLKCIITDRVAQLGI</sequence>
<protein>
    <submittedName>
        <fullName evidence="3">(rape) hypothetical protein</fullName>
    </submittedName>
</protein>
<proteinExistence type="predicted"/>
<evidence type="ECO:0000259" key="2">
    <source>
        <dbReference type="Pfam" id="PF24758"/>
    </source>
</evidence>
<dbReference type="AlphaFoldDB" id="A0A817B2U4"/>
<feature type="domain" description="FBD" evidence="1">
    <location>
        <begin position="164"/>
        <end position="186"/>
    </location>
</feature>
<dbReference type="PANTHER" id="PTHR31900:SF28">
    <property type="entry name" value="FBD DOMAIN-CONTAINING PROTEIN"/>
    <property type="match status" value="1"/>
</dbReference>
<accession>A0A817B2U4</accession>
<evidence type="ECO:0000259" key="1">
    <source>
        <dbReference type="Pfam" id="PF08387"/>
    </source>
</evidence>
<dbReference type="InterPro" id="IPR055411">
    <property type="entry name" value="LRR_FXL15/At3g58940/PEG3-like"/>
</dbReference>
<organism evidence="3">
    <name type="scientific">Brassica napus</name>
    <name type="common">Rape</name>
    <dbReference type="NCBI Taxonomy" id="3708"/>
    <lineage>
        <taxon>Eukaryota</taxon>
        <taxon>Viridiplantae</taxon>
        <taxon>Streptophyta</taxon>
        <taxon>Embryophyta</taxon>
        <taxon>Tracheophyta</taxon>
        <taxon>Spermatophyta</taxon>
        <taxon>Magnoliopsida</taxon>
        <taxon>eudicotyledons</taxon>
        <taxon>Gunneridae</taxon>
        <taxon>Pentapetalae</taxon>
        <taxon>rosids</taxon>
        <taxon>malvids</taxon>
        <taxon>Brassicales</taxon>
        <taxon>Brassicaceae</taxon>
        <taxon>Brassiceae</taxon>
        <taxon>Brassica</taxon>
    </lineage>
</organism>
<dbReference type="Pfam" id="PF24758">
    <property type="entry name" value="LRR_At5g56370"/>
    <property type="match status" value="1"/>
</dbReference>
<dbReference type="InterPro" id="IPR050232">
    <property type="entry name" value="FBL13/AtMIF1-like"/>
</dbReference>
<dbReference type="PANTHER" id="PTHR31900">
    <property type="entry name" value="F-BOX/RNI SUPERFAMILY PROTEIN-RELATED"/>
    <property type="match status" value="1"/>
</dbReference>
<dbReference type="InterPro" id="IPR006566">
    <property type="entry name" value="FBD"/>
</dbReference>
<reference evidence="3" key="1">
    <citation type="submission" date="2021-01" db="EMBL/GenBank/DDBJ databases">
        <authorList>
            <consortium name="Genoscope - CEA"/>
            <person name="William W."/>
        </authorList>
    </citation>
    <scope>NUCLEOTIDE SEQUENCE</scope>
</reference>
<evidence type="ECO:0000313" key="3">
    <source>
        <dbReference type="EMBL" id="CAF2317394.1"/>
    </source>
</evidence>
<dbReference type="Proteomes" id="UP001295469">
    <property type="component" value="Chromosome A10"/>
</dbReference>
<feature type="domain" description="F-box/LRR-repeat protein 15/At3g58940/PEG3-like LRR" evidence="2">
    <location>
        <begin position="2"/>
        <end position="113"/>
    </location>
</feature>
<dbReference type="SUPFAM" id="SSF52047">
    <property type="entry name" value="RNI-like"/>
    <property type="match status" value="1"/>
</dbReference>
<dbReference type="EMBL" id="HG994364">
    <property type="protein sequence ID" value="CAF2317394.1"/>
    <property type="molecule type" value="Genomic_DNA"/>
</dbReference>